<dbReference type="EMBL" id="OCNJ01000012">
    <property type="protein sequence ID" value="SOE00400.1"/>
    <property type="molecule type" value="Genomic_DNA"/>
</dbReference>
<dbReference type="InterPro" id="IPR017737">
    <property type="entry name" value="TssE1-like"/>
</dbReference>
<dbReference type="SUPFAM" id="SSF160719">
    <property type="entry name" value="gpW/gp25-like"/>
    <property type="match status" value="1"/>
</dbReference>
<dbReference type="OrthoDB" id="119583at2"/>
<organism evidence="3 4">
    <name type="scientific">Caenispirillum bisanense</name>
    <dbReference type="NCBI Taxonomy" id="414052"/>
    <lineage>
        <taxon>Bacteria</taxon>
        <taxon>Pseudomonadati</taxon>
        <taxon>Pseudomonadota</taxon>
        <taxon>Alphaproteobacteria</taxon>
        <taxon>Rhodospirillales</taxon>
        <taxon>Novispirillaceae</taxon>
        <taxon>Caenispirillum</taxon>
    </lineage>
</organism>
<feature type="compositionally biased region" description="Acidic residues" evidence="1">
    <location>
        <begin position="60"/>
        <end position="76"/>
    </location>
</feature>
<keyword evidence="4" id="KW-1185">Reference proteome</keyword>
<dbReference type="Proteomes" id="UP000219621">
    <property type="component" value="Unassembled WGS sequence"/>
</dbReference>
<dbReference type="PANTHER" id="PTHR38595">
    <property type="entry name" value="CYTOPLASMIC PROTEIN-RELATED"/>
    <property type="match status" value="1"/>
</dbReference>
<gene>
    <name evidence="3" type="ORF">SAMN05421508_11275</name>
</gene>
<sequence length="189" mass="21095">MPQPKSLVGLRAPLFERLIDLRPGSGEDAQDLSFQTHEAVAASIRREVARILDTRLPWLPEDDDDEAPPADDEAEEGMQPVDMRTTVVRYGLPDLSHLCVSNNSERHQIERLILEAVRTFEPRLEEPTVAVHLLPSGDGAHVEIGGMVRLGRSLEPLVFSLASDLRVGGKLKRRLVKAAAERQRRVEED</sequence>
<dbReference type="Pfam" id="PF04965">
    <property type="entry name" value="GPW_gp25"/>
    <property type="match status" value="1"/>
</dbReference>
<protein>
    <submittedName>
        <fullName evidence="3">Type VI secretion system lysozyme-like protein</fullName>
    </submittedName>
</protein>
<evidence type="ECO:0000256" key="1">
    <source>
        <dbReference type="SAM" id="MobiDB-lite"/>
    </source>
</evidence>
<dbReference type="InterPro" id="IPR053176">
    <property type="entry name" value="T6SS_TssE1-like"/>
</dbReference>
<evidence type="ECO:0000259" key="2">
    <source>
        <dbReference type="Pfam" id="PF04965"/>
    </source>
</evidence>
<proteinExistence type="predicted"/>
<accession>A0A286GXZ1</accession>
<dbReference type="PANTHER" id="PTHR38595:SF1">
    <property type="entry name" value="TYPE VI SECRETION SYSTEM COMPONENT TSSE1"/>
    <property type="match status" value="1"/>
</dbReference>
<dbReference type="AlphaFoldDB" id="A0A286GXZ1"/>
<feature type="region of interest" description="Disordered" evidence="1">
    <location>
        <begin position="57"/>
        <end position="80"/>
    </location>
</feature>
<name>A0A286GXZ1_9PROT</name>
<dbReference type="NCBIfam" id="TIGR03357">
    <property type="entry name" value="VI_zyme"/>
    <property type="match status" value="1"/>
</dbReference>
<feature type="domain" description="IraD/Gp25-like" evidence="2">
    <location>
        <begin position="41"/>
        <end position="148"/>
    </location>
</feature>
<evidence type="ECO:0000313" key="4">
    <source>
        <dbReference type="Proteomes" id="UP000219621"/>
    </source>
</evidence>
<evidence type="ECO:0000313" key="3">
    <source>
        <dbReference type="EMBL" id="SOE00400.1"/>
    </source>
</evidence>
<reference evidence="3 4" key="1">
    <citation type="submission" date="2017-09" db="EMBL/GenBank/DDBJ databases">
        <authorList>
            <person name="Ehlers B."/>
            <person name="Leendertz F.H."/>
        </authorList>
    </citation>
    <scope>NUCLEOTIDE SEQUENCE [LARGE SCALE GENOMIC DNA]</scope>
    <source>
        <strain evidence="3 4">USBA 140</strain>
    </source>
</reference>
<dbReference type="InterPro" id="IPR007048">
    <property type="entry name" value="IraD/Gp25-like"/>
</dbReference>